<sequence length="244" mass="27779">MPEEERPPGAEPEPRRQRVRKKKPRQREGSLLQRLWWNRRARLGLLALGVAGSLAWFFAPAWQGKRGTSPRPLRQAVTGVPRGSAPDPDVISVFIEDPWRSQSALLLWRDRPGAYLVLQGNAEYQAITTTHLRNRQLWPRDTSRIVRLLPGCDTVGQVTHLARLLQKWPQQGRITIVTAPTHIDRTLAISRIVYAGTGWQVDGSDAETGDLRPESQLRLWRDQLRASLWRLTGWDGRLDGNNCV</sequence>
<evidence type="ECO:0000313" key="3">
    <source>
        <dbReference type="EMBL" id="AFY28394.1"/>
    </source>
</evidence>
<evidence type="ECO:0000256" key="2">
    <source>
        <dbReference type="SAM" id="Phobius"/>
    </source>
</evidence>
<keyword evidence="2" id="KW-0472">Membrane</keyword>
<dbReference type="eggNOG" id="COG1434">
    <property type="taxonomic scope" value="Bacteria"/>
</dbReference>
<dbReference type="Proteomes" id="UP000010388">
    <property type="component" value="Chromosome"/>
</dbReference>
<dbReference type="STRING" id="292564.Cyagr_1216"/>
<protein>
    <recommendedName>
        <fullName evidence="5">DUF218 domain-containing protein</fullName>
    </recommendedName>
</protein>
<organism evidence="3 4">
    <name type="scientific">Cyanobium gracile (strain ATCC 27147 / PCC 6307)</name>
    <dbReference type="NCBI Taxonomy" id="292564"/>
    <lineage>
        <taxon>Bacteria</taxon>
        <taxon>Bacillati</taxon>
        <taxon>Cyanobacteriota</taxon>
        <taxon>Cyanophyceae</taxon>
        <taxon>Synechococcales</taxon>
        <taxon>Prochlorococcaceae</taxon>
        <taxon>Cyanobium</taxon>
    </lineage>
</organism>
<evidence type="ECO:0000313" key="4">
    <source>
        <dbReference type="Proteomes" id="UP000010388"/>
    </source>
</evidence>
<keyword evidence="2" id="KW-0812">Transmembrane</keyword>
<reference evidence="4" key="1">
    <citation type="journal article" date="2013" name="Proc. Natl. Acad. Sci. U.S.A.">
        <title>Improving the coverage of the cyanobacterial phylum using diversity-driven genome sequencing.</title>
        <authorList>
            <person name="Shih P.M."/>
            <person name="Wu D."/>
            <person name="Latifi A."/>
            <person name="Axen S.D."/>
            <person name="Fewer D.P."/>
            <person name="Talla E."/>
            <person name="Calteau A."/>
            <person name="Cai F."/>
            <person name="Tandeau de Marsac N."/>
            <person name="Rippka R."/>
            <person name="Herdman M."/>
            <person name="Sivonen K."/>
            <person name="Coursin T."/>
            <person name="Laurent T."/>
            <person name="Goodwin L."/>
            <person name="Nolan M."/>
            <person name="Davenport K.W."/>
            <person name="Han C.S."/>
            <person name="Rubin E.M."/>
            <person name="Eisen J.A."/>
            <person name="Woyke T."/>
            <person name="Gugger M."/>
            <person name="Kerfeld C.A."/>
        </authorList>
    </citation>
    <scope>NUCLEOTIDE SEQUENCE [LARGE SCALE GENOMIC DNA]</scope>
    <source>
        <strain evidence="4">ATCC 27147 / PCC 6307</strain>
    </source>
</reference>
<dbReference type="AlphaFoldDB" id="K9P768"/>
<feature type="compositionally biased region" description="Basic and acidic residues" evidence="1">
    <location>
        <begin position="1"/>
        <end position="16"/>
    </location>
</feature>
<dbReference type="RefSeq" id="WP_015108847.1">
    <property type="nucleotide sequence ID" value="NC_019675.1"/>
</dbReference>
<dbReference type="KEGG" id="cgc:Cyagr_1216"/>
<accession>K9P768</accession>
<feature type="transmembrane region" description="Helical" evidence="2">
    <location>
        <begin position="43"/>
        <end position="62"/>
    </location>
</feature>
<dbReference type="EMBL" id="CP003495">
    <property type="protein sequence ID" value="AFY28394.1"/>
    <property type="molecule type" value="Genomic_DNA"/>
</dbReference>
<proteinExistence type="predicted"/>
<keyword evidence="2" id="KW-1133">Transmembrane helix</keyword>
<gene>
    <name evidence="3" type="ordered locus">Cyagr_1216</name>
</gene>
<dbReference type="HOGENOM" id="CLU_1136573_0_0_3"/>
<feature type="region of interest" description="Disordered" evidence="1">
    <location>
        <begin position="1"/>
        <end position="26"/>
    </location>
</feature>
<name>K9P768_CYAGP</name>
<evidence type="ECO:0000256" key="1">
    <source>
        <dbReference type="SAM" id="MobiDB-lite"/>
    </source>
</evidence>
<dbReference type="OrthoDB" id="561360at2"/>
<evidence type="ECO:0008006" key="5">
    <source>
        <dbReference type="Google" id="ProtNLM"/>
    </source>
</evidence>